<dbReference type="Pfam" id="PF01822">
    <property type="entry name" value="WSC"/>
    <property type="match status" value="1"/>
</dbReference>
<dbReference type="PANTHER" id="PTHR34997:SF16">
    <property type="entry name" value="LYSM DOMAIN-CONTAINING PROTEIN"/>
    <property type="match status" value="1"/>
</dbReference>
<accession>A0AAN6S2E0</accession>
<dbReference type="Gene3D" id="3.10.350.10">
    <property type="entry name" value="LysM domain"/>
    <property type="match status" value="3"/>
</dbReference>
<feature type="region of interest" description="Disordered" evidence="4">
    <location>
        <begin position="964"/>
        <end position="992"/>
    </location>
</feature>
<feature type="region of interest" description="Disordered" evidence="4">
    <location>
        <begin position="112"/>
        <end position="135"/>
    </location>
</feature>
<dbReference type="Pfam" id="PF12708">
    <property type="entry name" value="Pect-lyase_RHGA_epim"/>
    <property type="match status" value="2"/>
</dbReference>
<dbReference type="SUPFAM" id="SSF54106">
    <property type="entry name" value="LysM domain"/>
    <property type="match status" value="1"/>
</dbReference>
<sequence length="1544" mass="161421">MAAFHQALSVTRVVFQATLSAFILFLFLTVSPHYAAAEQLHGLSARNGTTTPSSDAEAIVAAAQAAMAQANALIMKHPRPNRYKALGSADMEAAKQPAAPLSLDGYSGASSANMNSTTVSRRALNDTATTPSQRGLSYTVPSEVAAAARAVADATAAAVDKTLTADSYGTIVEELKAKFKAKTNDTNRMPQRMQSYSGLMGGVIAPGHGHELATTGTTDNSTMERRQSDDKDNEKTFWMETLTQHGASPYASSQDYKVWRNVKNYGAVGNGVADDTAAIQKAISDGRGDGAALAATVYFPSGTYLVSSPITHVAHTEMIGNPLALPTIVAAASFVGLGVITSEAFTKAQAEWYLNSDSQQRSARNLIVDAGRGCSLENMRFYMAYAAETTQMGVFVENGQGGFLGDLFFVGGRFGMLVGQQRFAADGLYFSKCQTAMQMVWDWGLSLQNIVVSDCGTGVDIVDSFAVSVPATTASSATAAGTNGTLVGRRNANQGLAGSDSLWSRLPHRRNESSVPSGEDGTAASASVSGAGSFSLVDMRMVNTKVAINASLSSDDATSLLVLNSAFDNVATAIHNSASGGAHLLTGVSSISAWAFGKVYDDTATTTGSFKTVHGETIASSKRNTSLTVSDYPSNAAPQPFFFHRRRPSYASLDTRATQVIDVKAFGAKGDGVSDDTGILNKILDMAANMSAITYFPHGAYVIGDTLNIPVGSRVVGQASAQIVVTGAFADDAKQPRAAVRVGRRLPGGDVGAVEIQGLTFATRGKTDGAVLMEWNVREASQGSVGLWDTQFRVGDDKDGHGPATTAAALLLHLRPGSSAYLENVDLGPNMATSGGGGAVSARGLLIESKGPTWLWGTSSENSAVYQYGLSRAENLVAGQLCTSGTTSSSLAVEAQNLVDIAPFAGDPVPGSGTKQLPGVRISNSQGIQILSAGDLSSSASSPSVFDIEQSSRITIHNANSAAADDASGGSIVTQLDEGSSSSKSSKRQDTDTTTTAAYNIHSFLSLADVTIAAANYTPYALWTQADMDATNATDTCKAVLMATINCFNVTLKWRGQPMYHGSLPNADMTAAVCDPTCKASLAGYISRVERICGSWTFSSGASPTLQANYIYYGWNETCSKDTTGSHCNAVIDALTPVSSLDQMPQKELCSYCYTTRLLMMQASPYSVYNQVSFYERALKLAVSKCGISAPTAPQAPPEPTVSTTPVCVSGRRYTAAAGDTCNSIAQAHGVSSAGLLNANKNLAAVVNCTSIAAGMDLCLPLGCNTYVLQDGDTSCGAVAFAHGITGDDLQRYNSWIDYDCENLQTVRPILGSVICLTAAGGTFVPPGNSTTGSGNGNGGTGQNAGGTGYSDTLAAPPQQQQQGATVAVAARTTLNCGIWHVAQAGDTCEGLQVANGMAQELLLETNPSLRGPDCTAMLVPGTAYCVSPLQTWETVVSFPYHSMGCYLQSNTSVRVLWDYFTRDDIAMTVEACAAECLLPGYRFFGMLNGDECYCDNKLYAGSARRPPTECKVGCVGNTTESCGGSEASNLMSVWGWPTTVVIG</sequence>
<dbReference type="CDD" id="cd23668">
    <property type="entry name" value="GH55_beta13glucanase-like"/>
    <property type="match status" value="1"/>
</dbReference>
<comment type="caution">
    <text evidence="7">The sequence shown here is derived from an EMBL/GenBank/DDBJ whole genome shotgun (WGS) entry which is preliminary data.</text>
</comment>
<keyword evidence="2" id="KW-0843">Virulence</keyword>
<feature type="domain" description="LysM" evidence="6">
    <location>
        <begin position="1379"/>
        <end position="1427"/>
    </location>
</feature>
<dbReference type="CDD" id="cd00118">
    <property type="entry name" value="LysM"/>
    <property type="match status" value="1"/>
</dbReference>
<feature type="domain" description="LysM" evidence="6">
    <location>
        <begin position="1265"/>
        <end position="1312"/>
    </location>
</feature>
<dbReference type="InterPro" id="IPR024535">
    <property type="entry name" value="RHGA/B-epi-like_pectate_lyase"/>
</dbReference>
<dbReference type="GO" id="GO:0016829">
    <property type="term" value="F:lyase activity"/>
    <property type="evidence" value="ECO:0007669"/>
    <property type="project" value="UniProtKB-KW"/>
</dbReference>
<dbReference type="SMART" id="SM00321">
    <property type="entry name" value="WSC"/>
    <property type="match status" value="1"/>
</dbReference>
<feature type="region of interest" description="Disordered" evidence="4">
    <location>
        <begin position="1328"/>
        <end position="1357"/>
    </location>
</feature>
<proteinExistence type="inferred from homology"/>
<keyword evidence="7" id="KW-0456">Lyase</keyword>
<gene>
    <name evidence="7" type="ORF">QBC46DRAFT_410051</name>
</gene>
<dbReference type="InterPro" id="IPR002889">
    <property type="entry name" value="WSC_carb-bd"/>
</dbReference>
<evidence type="ECO:0000313" key="8">
    <source>
        <dbReference type="Proteomes" id="UP001303473"/>
    </source>
</evidence>
<dbReference type="Proteomes" id="UP001303473">
    <property type="component" value="Unassembled WGS sequence"/>
</dbReference>
<name>A0AAN6S2E0_9PEZI</name>
<evidence type="ECO:0000313" key="7">
    <source>
        <dbReference type="EMBL" id="KAK3938612.1"/>
    </source>
</evidence>
<dbReference type="InterPro" id="IPR018392">
    <property type="entry name" value="LysM"/>
</dbReference>
<dbReference type="PANTHER" id="PTHR34997">
    <property type="entry name" value="AM15"/>
    <property type="match status" value="1"/>
</dbReference>
<evidence type="ECO:0000256" key="3">
    <source>
        <dbReference type="ARBA" id="ARBA00044955"/>
    </source>
</evidence>
<dbReference type="PROSITE" id="PS51212">
    <property type="entry name" value="WSC"/>
    <property type="match status" value="1"/>
</dbReference>
<dbReference type="SMART" id="SM00257">
    <property type="entry name" value="LysM"/>
    <property type="match status" value="3"/>
</dbReference>
<dbReference type="EMBL" id="MU853826">
    <property type="protein sequence ID" value="KAK3938612.1"/>
    <property type="molecule type" value="Genomic_DNA"/>
</dbReference>
<dbReference type="SUPFAM" id="SSF51126">
    <property type="entry name" value="Pectin lyase-like"/>
    <property type="match status" value="2"/>
</dbReference>
<feature type="compositionally biased region" description="Gly residues" evidence="4">
    <location>
        <begin position="1334"/>
        <end position="1349"/>
    </location>
</feature>
<dbReference type="Gene3D" id="2.160.20.10">
    <property type="entry name" value="Single-stranded right-handed beta-helix, Pectin lyase-like"/>
    <property type="match status" value="3"/>
</dbReference>
<comment type="similarity">
    <text evidence="3">Belongs to the secreted LysM effector family.</text>
</comment>
<dbReference type="GO" id="GO:0008061">
    <property type="term" value="F:chitin binding"/>
    <property type="evidence" value="ECO:0007669"/>
    <property type="project" value="UniProtKB-KW"/>
</dbReference>
<dbReference type="Pfam" id="PF01476">
    <property type="entry name" value="LysM"/>
    <property type="match status" value="1"/>
</dbReference>
<dbReference type="PROSITE" id="PS51782">
    <property type="entry name" value="LYSM"/>
    <property type="match status" value="3"/>
</dbReference>
<feature type="domain" description="WSC" evidence="5">
    <location>
        <begin position="1440"/>
        <end position="1535"/>
    </location>
</feature>
<reference evidence="8" key="1">
    <citation type="journal article" date="2023" name="Mol. Phylogenet. Evol.">
        <title>Genome-scale phylogeny and comparative genomics of the fungal order Sordariales.</title>
        <authorList>
            <person name="Hensen N."/>
            <person name="Bonometti L."/>
            <person name="Westerberg I."/>
            <person name="Brannstrom I.O."/>
            <person name="Guillou S."/>
            <person name="Cros-Aarteil S."/>
            <person name="Calhoun S."/>
            <person name="Haridas S."/>
            <person name="Kuo A."/>
            <person name="Mondo S."/>
            <person name="Pangilinan J."/>
            <person name="Riley R."/>
            <person name="LaButti K."/>
            <person name="Andreopoulos B."/>
            <person name="Lipzen A."/>
            <person name="Chen C."/>
            <person name="Yan M."/>
            <person name="Daum C."/>
            <person name="Ng V."/>
            <person name="Clum A."/>
            <person name="Steindorff A."/>
            <person name="Ohm R.A."/>
            <person name="Martin F."/>
            <person name="Silar P."/>
            <person name="Natvig D.O."/>
            <person name="Lalanne C."/>
            <person name="Gautier V."/>
            <person name="Ament-Velasquez S.L."/>
            <person name="Kruys A."/>
            <person name="Hutchinson M.I."/>
            <person name="Powell A.J."/>
            <person name="Barry K."/>
            <person name="Miller A.N."/>
            <person name="Grigoriev I.V."/>
            <person name="Debuchy R."/>
            <person name="Gladieux P."/>
            <person name="Hiltunen Thoren M."/>
            <person name="Johannesson H."/>
        </authorList>
    </citation>
    <scope>NUCLEOTIDE SEQUENCE [LARGE SCALE GENOMIC DNA]</scope>
    <source>
        <strain evidence="8">CBS 340.73</strain>
    </source>
</reference>
<evidence type="ECO:0000256" key="2">
    <source>
        <dbReference type="ARBA" id="ARBA00023026"/>
    </source>
</evidence>
<feature type="domain" description="LysM" evidence="6">
    <location>
        <begin position="1212"/>
        <end position="1260"/>
    </location>
</feature>
<dbReference type="InterPro" id="IPR011050">
    <property type="entry name" value="Pectin_lyase_fold/virulence"/>
</dbReference>
<dbReference type="InterPro" id="IPR036779">
    <property type="entry name" value="LysM_dom_sf"/>
</dbReference>
<dbReference type="InterPro" id="IPR052210">
    <property type="entry name" value="LysM1-like"/>
</dbReference>
<evidence type="ECO:0000256" key="4">
    <source>
        <dbReference type="SAM" id="MobiDB-lite"/>
    </source>
</evidence>
<evidence type="ECO:0000259" key="6">
    <source>
        <dbReference type="PROSITE" id="PS51782"/>
    </source>
</evidence>
<keyword evidence="8" id="KW-1185">Reference proteome</keyword>
<evidence type="ECO:0000256" key="1">
    <source>
        <dbReference type="ARBA" id="ARBA00022669"/>
    </source>
</evidence>
<dbReference type="InterPro" id="IPR012334">
    <property type="entry name" value="Pectin_lyas_fold"/>
</dbReference>
<organism evidence="7 8">
    <name type="scientific">Diplogelasinospora grovesii</name>
    <dbReference type="NCBI Taxonomy" id="303347"/>
    <lineage>
        <taxon>Eukaryota</taxon>
        <taxon>Fungi</taxon>
        <taxon>Dikarya</taxon>
        <taxon>Ascomycota</taxon>
        <taxon>Pezizomycotina</taxon>
        <taxon>Sordariomycetes</taxon>
        <taxon>Sordariomycetidae</taxon>
        <taxon>Sordariales</taxon>
        <taxon>Diplogelasinosporaceae</taxon>
        <taxon>Diplogelasinospora</taxon>
    </lineage>
</organism>
<protein>
    <submittedName>
        <fullName evidence="7">Pectate lyase superfamily protein-domain-containing protein</fullName>
    </submittedName>
</protein>
<evidence type="ECO:0000259" key="5">
    <source>
        <dbReference type="PROSITE" id="PS51212"/>
    </source>
</evidence>
<keyword evidence="1" id="KW-0147">Chitin-binding</keyword>